<dbReference type="EMBL" id="CP041978">
    <property type="protein sequence ID" value="QHH87640.1"/>
    <property type="molecule type" value="Genomic_DNA"/>
</dbReference>
<keyword evidence="6" id="KW-1185">Reference proteome</keyword>
<evidence type="ECO:0000313" key="3">
    <source>
        <dbReference type="EMBL" id="QHH87640.1"/>
    </source>
</evidence>
<dbReference type="Gene3D" id="3.40.50.720">
    <property type="entry name" value="NAD(P)-binding Rossmann-like Domain"/>
    <property type="match status" value="1"/>
</dbReference>
<geneLocation type="plasmid" evidence="3 6">
    <name>unnamed1</name>
</geneLocation>
<reference evidence="4" key="2">
    <citation type="submission" date="2017-04" db="EMBL/GenBank/DDBJ databases">
        <authorList>
            <person name="Afonso C.L."/>
            <person name="Miller P.J."/>
            <person name="Scott M.A."/>
            <person name="Spackman E."/>
            <person name="Goraichik I."/>
            <person name="Dimitrov K.M."/>
            <person name="Suarez D.L."/>
            <person name="Swayne D.E."/>
        </authorList>
    </citation>
    <scope>NUCLEOTIDE SEQUENCE [LARGE SCALE GENOMIC DNA]</scope>
    <source>
        <strain evidence="4">16-00191</strain>
    </source>
</reference>
<reference evidence="2" key="4">
    <citation type="submission" date="2022-11" db="EMBL/GenBank/DDBJ databases">
        <title>WGS-based characterization of Bacillus cereus isolated from food &amp; feed additives.</title>
        <authorList>
            <person name="Bogaerts B."/>
            <person name="Fraiture M.-A."/>
            <person name="Roosens N.H.C."/>
            <person name="De Keersmaecker S.C.J."/>
            <person name="Vanneste K."/>
        </authorList>
    </citation>
    <scope>NUCLEOTIDE SEQUENCE</scope>
    <source>
        <strain evidence="2">74.2</strain>
    </source>
</reference>
<evidence type="ECO:0000259" key="1">
    <source>
        <dbReference type="Pfam" id="PF00899"/>
    </source>
</evidence>
<accession>A0A1Y5Z7U6</accession>
<dbReference type="RefSeq" id="WP_046647661.1">
    <property type="nucleotide sequence ID" value="NZ_CP093425.1"/>
</dbReference>
<dbReference type="InterPro" id="IPR035985">
    <property type="entry name" value="Ubiquitin-activating_enz"/>
</dbReference>
<dbReference type="Pfam" id="PF00899">
    <property type="entry name" value="ThiF"/>
    <property type="match status" value="1"/>
</dbReference>
<dbReference type="PANTHER" id="PTHR10953:SF6">
    <property type="entry name" value="NEDD8-ACTIVATING ENZYME E1 CATALYTIC SUBUNIT"/>
    <property type="match status" value="1"/>
</dbReference>
<name>A0A1Y5Z7U6_9BACI</name>
<keyword evidence="2" id="KW-0808">Transferase</keyword>
<dbReference type="EMBL" id="FWZB01000033">
    <property type="protein sequence ID" value="SMD85824.1"/>
    <property type="molecule type" value="Genomic_DNA"/>
</dbReference>
<dbReference type="GO" id="GO:0019781">
    <property type="term" value="F:NEDD8 activating enzyme activity"/>
    <property type="evidence" value="ECO:0007669"/>
    <property type="project" value="TreeGrafter"/>
</dbReference>
<reference evidence="5" key="1">
    <citation type="submission" date="2017-04" db="EMBL/GenBank/DDBJ databases">
        <authorList>
            <person name="Criscuolo A."/>
        </authorList>
    </citation>
    <scope>NUCLEOTIDE SEQUENCE [LARGE SCALE GENOMIC DNA]</scope>
</reference>
<gene>
    <name evidence="4" type="ORF">BACERE00191_01576</name>
    <name evidence="3" type="ORF">FPL01_01305</name>
    <name evidence="2" type="ORF">OWO78_21255</name>
</gene>
<proteinExistence type="predicted"/>
<dbReference type="EMBL" id="JAPNPE010000011">
    <property type="protein sequence ID" value="MDK7393911.1"/>
    <property type="molecule type" value="Genomic_DNA"/>
</dbReference>
<dbReference type="SUPFAM" id="SSF69572">
    <property type="entry name" value="Activating enzymes of the ubiquitin-like proteins"/>
    <property type="match status" value="1"/>
</dbReference>
<dbReference type="GO" id="GO:0016779">
    <property type="term" value="F:nucleotidyltransferase activity"/>
    <property type="evidence" value="ECO:0007669"/>
    <property type="project" value="UniProtKB-KW"/>
</dbReference>
<evidence type="ECO:0000313" key="6">
    <source>
        <dbReference type="Proteomes" id="UP000464796"/>
    </source>
</evidence>
<reference evidence="3 6" key="3">
    <citation type="submission" date="2019-07" db="EMBL/GenBank/DDBJ databases">
        <authorList>
            <person name="Yu W.S."/>
            <person name="Cheong H.-M."/>
            <person name="Choi Y."/>
            <person name="Hwang K.J."/>
            <person name="Jung K."/>
            <person name="Lee S."/>
            <person name="Choi C."/>
        </authorList>
    </citation>
    <scope>NUCLEOTIDE SEQUENCE [LARGE SCALE GENOMIC DNA]</scope>
    <source>
        <strain evidence="3 6">NCCP 15909</strain>
        <plasmid evidence="3 6">unnamed1</plasmid>
    </source>
</reference>
<dbReference type="InterPro" id="IPR045886">
    <property type="entry name" value="ThiF/MoeB/HesA"/>
</dbReference>
<protein>
    <submittedName>
        <fullName evidence="2">ThiF family adenylyltransferase</fullName>
    </submittedName>
    <submittedName>
        <fullName evidence="4">ThiF family protein</fullName>
    </submittedName>
    <submittedName>
        <fullName evidence="3">Thiamine biosynthesis protein ThiF</fullName>
    </submittedName>
</protein>
<keyword evidence="3" id="KW-0614">Plasmid</keyword>
<feature type="domain" description="THIF-type NAD/FAD binding fold" evidence="1">
    <location>
        <begin position="16"/>
        <end position="144"/>
    </location>
</feature>
<dbReference type="Proteomes" id="UP001174229">
    <property type="component" value="Unassembled WGS sequence"/>
</dbReference>
<organism evidence="4 5">
    <name type="scientific">Bacillus pacificus</name>
    <dbReference type="NCBI Taxonomy" id="2026187"/>
    <lineage>
        <taxon>Bacteria</taxon>
        <taxon>Bacillati</taxon>
        <taxon>Bacillota</taxon>
        <taxon>Bacilli</taxon>
        <taxon>Bacillales</taxon>
        <taxon>Bacillaceae</taxon>
        <taxon>Bacillus</taxon>
        <taxon>Bacillus cereus group</taxon>
    </lineage>
</organism>
<dbReference type="GeneID" id="75088970"/>
<dbReference type="GO" id="GO:0045116">
    <property type="term" value="P:protein neddylation"/>
    <property type="evidence" value="ECO:0007669"/>
    <property type="project" value="TreeGrafter"/>
</dbReference>
<evidence type="ECO:0000313" key="5">
    <source>
        <dbReference type="Proteomes" id="UP000194499"/>
    </source>
</evidence>
<dbReference type="PANTHER" id="PTHR10953">
    <property type="entry name" value="UBIQUITIN-ACTIVATING ENZYME E1"/>
    <property type="match status" value="1"/>
</dbReference>
<dbReference type="AlphaFoldDB" id="A0A1Y5Z7U6"/>
<dbReference type="Proteomes" id="UP000464796">
    <property type="component" value="Plasmid unnamed1"/>
</dbReference>
<dbReference type="Proteomes" id="UP000194499">
    <property type="component" value="Unassembled WGS sequence"/>
</dbReference>
<dbReference type="GO" id="GO:0005737">
    <property type="term" value="C:cytoplasm"/>
    <property type="evidence" value="ECO:0007669"/>
    <property type="project" value="TreeGrafter"/>
</dbReference>
<accession>A0A6I6YW47</accession>
<evidence type="ECO:0000313" key="4">
    <source>
        <dbReference type="EMBL" id="SMD85824.1"/>
    </source>
</evidence>
<keyword evidence="2" id="KW-0548">Nucleotidyltransferase</keyword>
<sequence length="282" mass="31549">MSIVIDIAEGKKIVPHIVLVGAGGNGGLILQHIAQMMSIFQLDGEIVVADPDTVEEKNLGNQLFIRPDVGKYKAQVLARRYKAGYNVPISSFTSQYIEDIETMQQLFGNKYDLLKKQHKDDYLYLPIVIGAVDNMFSREVFHQFFHQSDNLLYIDVGNTAVTVPDNWREVNKRHWTPQQIADYKNSGYNGQAVCGVKLNGEVILSPLGDLFPDAFTKKETAPSQLSCSELAASEPQRVITNKFAAMTVAQFVNELFDEGTVSNHYIIFQAQKAFMKAAPIEK</sequence>
<dbReference type="InterPro" id="IPR000594">
    <property type="entry name" value="ThiF_NAD_FAD-bd"/>
</dbReference>
<evidence type="ECO:0000313" key="2">
    <source>
        <dbReference type="EMBL" id="MDK7393911.1"/>
    </source>
</evidence>
<dbReference type="CDD" id="cd01483">
    <property type="entry name" value="E1_enzyme_family"/>
    <property type="match status" value="1"/>
</dbReference>